<feature type="domain" description="Putative DNA-binding" evidence="1">
    <location>
        <begin position="14"/>
        <end position="108"/>
    </location>
</feature>
<dbReference type="Pfam" id="PF09836">
    <property type="entry name" value="DUF2063"/>
    <property type="match status" value="1"/>
</dbReference>
<dbReference type="InterPro" id="IPR018640">
    <property type="entry name" value="DUF2063"/>
</dbReference>
<dbReference type="RefSeq" id="WP_058467794.1">
    <property type="nucleotide sequence ID" value="NZ_CAAAIX010000050.1"/>
</dbReference>
<keyword evidence="2" id="KW-0238">DNA-binding</keyword>
<protein>
    <submittedName>
        <fullName evidence="2">DNA-binding domain-containing protein</fullName>
    </submittedName>
    <submittedName>
        <fullName evidence="3">Uncharacterized protein conserved in bacteria (DUF2063)</fullName>
    </submittedName>
</protein>
<evidence type="ECO:0000313" key="4">
    <source>
        <dbReference type="Proteomes" id="UP000186808"/>
    </source>
</evidence>
<dbReference type="Gene3D" id="1.10.150.690">
    <property type="entry name" value="DUF2063"/>
    <property type="match status" value="1"/>
</dbReference>
<sequence>MKQENQSNIAIIQQIQSDFTQAVFHQNDNELMKHICQNKINPEVRFSIYRNNILQNLCRALEITYPSIWKLIGKECANQIAYMFCQKEKNLPASNCLDDWGANFPRFLQEVNSIEHLVYLRDIAELEWLKHKSYRAQDFKTLNPVKLQKKLEQSGALRLVFNPSVHLFSSLYSLKEIIDFIEWPDEKKIINLQHIPCYAVISRQNSQVVTHWISKDLFHWFTCIQNRVTLMQSYEGMCQINPDFDLIAGLQFMLKNRLLWKCFN</sequence>
<dbReference type="Proteomes" id="UP000254374">
    <property type="component" value="Unassembled WGS sequence"/>
</dbReference>
<name>A0A377GIE5_9GAMM</name>
<evidence type="ECO:0000313" key="3">
    <source>
        <dbReference type="EMBL" id="STO24333.1"/>
    </source>
</evidence>
<evidence type="ECO:0000259" key="1">
    <source>
        <dbReference type="Pfam" id="PF09836"/>
    </source>
</evidence>
<proteinExistence type="predicted"/>
<dbReference type="OrthoDB" id="4146344at2"/>
<reference evidence="3 5" key="2">
    <citation type="submission" date="2018-06" db="EMBL/GenBank/DDBJ databases">
        <authorList>
            <consortium name="Pathogen Informatics"/>
            <person name="Doyle S."/>
        </authorList>
    </citation>
    <scope>NUCLEOTIDE SEQUENCE [LARGE SCALE GENOMIC DNA]</scope>
    <source>
        <strain evidence="3 5">NCTC11401</strain>
    </source>
</reference>
<reference evidence="2 4" key="1">
    <citation type="submission" date="2017-01" db="EMBL/GenBank/DDBJ databases">
        <authorList>
            <person name="Varghese N."/>
            <person name="Submissions S."/>
        </authorList>
    </citation>
    <scope>NUCLEOTIDE SEQUENCE [LARGE SCALE GENOMIC DNA]</scope>
    <source>
        <strain evidence="2 4">ATCC 33342</strain>
    </source>
</reference>
<accession>A0A377GIE5</accession>
<evidence type="ECO:0000313" key="2">
    <source>
        <dbReference type="EMBL" id="SIR92632.1"/>
    </source>
</evidence>
<dbReference type="Proteomes" id="UP000186808">
    <property type="component" value="Unassembled WGS sequence"/>
</dbReference>
<dbReference type="InterPro" id="IPR044922">
    <property type="entry name" value="DUF2063_N_sf"/>
</dbReference>
<evidence type="ECO:0000313" key="5">
    <source>
        <dbReference type="Proteomes" id="UP000254374"/>
    </source>
</evidence>
<dbReference type="STRING" id="464.Lgor_1292"/>
<dbReference type="EMBL" id="FTNL01000047">
    <property type="protein sequence ID" value="SIR92632.1"/>
    <property type="molecule type" value="Genomic_DNA"/>
</dbReference>
<gene>
    <name evidence="3" type="ORF">NCTC11401_01145</name>
    <name evidence="2" type="ORF">SAMN05421777_1472</name>
</gene>
<organism evidence="3 5">
    <name type="scientific">Fluoribacter gormanii</name>
    <dbReference type="NCBI Taxonomy" id="464"/>
    <lineage>
        <taxon>Bacteria</taxon>
        <taxon>Pseudomonadati</taxon>
        <taxon>Pseudomonadota</taxon>
        <taxon>Gammaproteobacteria</taxon>
        <taxon>Legionellales</taxon>
        <taxon>Legionellaceae</taxon>
        <taxon>Fluoribacter</taxon>
    </lineage>
</organism>
<keyword evidence="4" id="KW-1185">Reference proteome</keyword>
<dbReference type="AlphaFoldDB" id="A0A377GIE5"/>
<dbReference type="GO" id="GO:0003677">
    <property type="term" value="F:DNA binding"/>
    <property type="evidence" value="ECO:0007669"/>
    <property type="project" value="UniProtKB-KW"/>
</dbReference>
<dbReference type="EMBL" id="UGGV01000001">
    <property type="protein sequence ID" value="STO24333.1"/>
    <property type="molecule type" value="Genomic_DNA"/>
</dbReference>